<dbReference type="Proteomes" id="UP000053989">
    <property type="component" value="Unassembled WGS sequence"/>
</dbReference>
<sequence>DVLHQLYQGIVKHLTTWCSSFINDAELDAQLKSLPPCFGVRHFSGGWSNLSQISGKERKDMACVLLGCMVGKVLSRVITIYRALLNFLYLAQYPTHDDDSLYMEDALDLFHRHKSVLTGQDLNIHKHLNILKFHSMVHYMECIK</sequence>
<organism evidence="1 2">
    <name type="scientific">Scleroderma citrinum Foug A</name>
    <dbReference type="NCBI Taxonomy" id="1036808"/>
    <lineage>
        <taxon>Eukaryota</taxon>
        <taxon>Fungi</taxon>
        <taxon>Dikarya</taxon>
        <taxon>Basidiomycota</taxon>
        <taxon>Agaricomycotina</taxon>
        <taxon>Agaricomycetes</taxon>
        <taxon>Agaricomycetidae</taxon>
        <taxon>Boletales</taxon>
        <taxon>Sclerodermatineae</taxon>
        <taxon>Sclerodermataceae</taxon>
        <taxon>Scleroderma</taxon>
    </lineage>
</organism>
<keyword evidence="2" id="KW-1185">Reference proteome</keyword>
<dbReference type="AlphaFoldDB" id="A0A0C2ZXD5"/>
<gene>
    <name evidence="1" type="ORF">SCLCIDRAFT_68394</name>
</gene>
<evidence type="ECO:0000313" key="2">
    <source>
        <dbReference type="Proteomes" id="UP000053989"/>
    </source>
</evidence>
<reference evidence="1 2" key="1">
    <citation type="submission" date="2014-04" db="EMBL/GenBank/DDBJ databases">
        <authorList>
            <consortium name="DOE Joint Genome Institute"/>
            <person name="Kuo A."/>
            <person name="Kohler A."/>
            <person name="Nagy L.G."/>
            <person name="Floudas D."/>
            <person name="Copeland A."/>
            <person name="Barry K.W."/>
            <person name="Cichocki N."/>
            <person name="Veneault-Fourrey C."/>
            <person name="LaButti K."/>
            <person name="Lindquist E.A."/>
            <person name="Lipzen A."/>
            <person name="Lundell T."/>
            <person name="Morin E."/>
            <person name="Murat C."/>
            <person name="Sun H."/>
            <person name="Tunlid A."/>
            <person name="Henrissat B."/>
            <person name="Grigoriev I.V."/>
            <person name="Hibbett D.S."/>
            <person name="Martin F."/>
            <person name="Nordberg H.P."/>
            <person name="Cantor M.N."/>
            <person name="Hua S.X."/>
        </authorList>
    </citation>
    <scope>NUCLEOTIDE SEQUENCE [LARGE SCALE GENOMIC DNA]</scope>
    <source>
        <strain evidence="1 2">Foug A</strain>
    </source>
</reference>
<feature type="non-terminal residue" evidence="1">
    <location>
        <position position="1"/>
    </location>
</feature>
<proteinExistence type="predicted"/>
<dbReference type="EMBL" id="KN822105">
    <property type="protein sequence ID" value="KIM57122.1"/>
    <property type="molecule type" value="Genomic_DNA"/>
</dbReference>
<dbReference type="InParanoid" id="A0A0C2ZXD5"/>
<evidence type="ECO:0000313" key="1">
    <source>
        <dbReference type="EMBL" id="KIM57122.1"/>
    </source>
</evidence>
<accession>A0A0C2ZXD5</accession>
<feature type="non-terminal residue" evidence="1">
    <location>
        <position position="144"/>
    </location>
</feature>
<reference evidence="2" key="2">
    <citation type="submission" date="2015-01" db="EMBL/GenBank/DDBJ databases">
        <title>Evolutionary Origins and Diversification of the Mycorrhizal Mutualists.</title>
        <authorList>
            <consortium name="DOE Joint Genome Institute"/>
            <consortium name="Mycorrhizal Genomics Consortium"/>
            <person name="Kohler A."/>
            <person name="Kuo A."/>
            <person name="Nagy L.G."/>
            <person name="Floudas D."/>
            <person name="Copeland A."/>
            <person name="Barry K.W."/>
            <person name="Cichocki N."/>
            <person name="Veneault-Fourrey C."/>
            <person name="LaButti K."/>
            <person name="Lindquist E.A."/>
            <person name="Lipzen A."/>
            <person name="Lundell T."/>
            <person name="Morin E."/>
            <person name="Murat C."/>
            <person name="Riley R."/>
            <person name="Ohm R."/>
            <person name="Sun H."/>
            <person name="Tunlid A."/>
            <person name="Henrissat B."/>
            <person name="Grigoriev I.V."/>
            <person name="Hibbett D.S."/>
            <person name="Martin F."/>
        </authorList>
    </citation>
    <scope>NUCLEOTIDE SEQUENCE [LARGE SCALE GENOMIC DNA]</scope>
    <source>
        <strain evidence="2">Foug A</strain>
    </source>
</reference>
<protein>
    <submittedName>
        <fullName evidence="1">Uncharacterized protein</fullName>
    </submittedName>
</protein>
<name>A0A0C2ZXD5_9AGAM</name>
<dbReference type="OrthoDB" id="3232941at2759"/>
<dbReference type="HOGENOM" id="CLU_006344_12_2_1"/>